<keyword evidence="6" id="KW-0378">Hydrolase</keyword>
<dbReference type="GO" id="GO:0003725">
    <property type="term" value="F:double-stranded RNA binding"/>
    <property type="evidence" value="ECO:0007669"/>
    <property type="project" value="TreeGrafter"/>
</dbReference>
<dbReference type="InterPro" id="IPR000999">
    <property type="entry name" value="RNase_III_dom"/>
</dbReference>
<dbReference type="PANTHER" id="PTHR11207">
    <property type="entry name" value="RIBONUCLEASE III"/>
    <property type="match status" value="1"/>
</dbReference>
<evidence type="ECO:0000256" key="5">
    <source>
        <dbReference type="ARBA" id="ARBA00022759"/>
    </source>
</evidence>
<dbReference type="PROSITE" id="PS50137">
    <property type="entry name" value="DS_RBD"/>
    <property type="match status" value="1"/>
</dbReference>
<feature type="region of interest" description="Disordered" evidence="8">
    <location>
        <begin position="1"/>
        <end position="23"/>
    </location>
</feature>
<comment type="catalytic activity">
    <reaction evidence="1">
        <text>Endonucleolytic cleavage to 5'-phosphomonoester.</text>
        <dbReference type="EC" id="3.1.26.3"/>
    </reaction>
</comment>
<dbReference type="NCBIfam" id="TIGR02191">
    <property type="entry name" value="RNaseIII"/>
    <property type="match status" value="1"/>
</dbReference>
<evidence type="ECO:0000256" key="7">
    <source>
        <dbReference type="ARBA" id="ARBA00022884"/>
    </source>
</evidence>
<dbReference type="GO" id="GO:0006364">
    <property type="term" value="P:rRNA processing"/>
    <property type="evidence" value="ECO:0007669"/>
    <property type="project" value="InterPro"/>
</dbReference>
<evidence type="ECO:0000256" key="1">
    <source>
        <dbReference type="ARBA" id="ARBA00000109"/>
    </source>
</evidence>
<dbReference type="FunFam" id="1.10.1520.10:FF:000001">
    <property type="entry name" value="Ribonuclease 3"/>
    <property type="match status" value="1"/>
</dbReference>
<dbReference type="EC" id="3.1.26.3" evidence="3"/>
<dbReference type="HAMAP" id="MF_00104">
    <property type="entry name" value="RNase_III"/>
    <property type="match status" value="1"/>
</dbReference>
<accession>A0A6C0LCV5</accession>
<dbReference type="EMBL" id="MN740474">
    <property type="protein sequence ID" value="QHU28796.1"/>
    <property type="molecule type" value="Genomic_DNA"/>
</dbReference>
<feature type="domain" description="RNase III" evidence="10">
    <location>
        <begin position="42"/>
        <end position="177"/>
    </location>
</feature>
<evidence type="ECO:0000256" key="4">
    <source>
        <dbReference type="ARBA" id="ARBA00022722"/>
    </source>
</evidence>
<dbReference type="GO" id="GO:0010468">
    <property type="term" value="P:regulation of gene expression"/>
    <property type="evidence" value="ECO:0007669"/>
    <property type="project" value="TreeGrafter"/>
</dbReference>
<dbReference type="PANTHER" id="PTHR11207:SF0">
    <property type="entry name" value="RIBONUCLEASE 3"/>
    <property type="match status" value="1"/>
</dbReference>
<sequence>MEFETNSNCSESSDNSNISCSSRETLDNSLPQSAIIYTEFNRIDIEKIIGMKPVDITKYKKAFVHKSVVKNAKESNSLPEFMKESYERYEFLGDSVLNLIVAKYLFHKFPNSNEGSLTKIRTKLVNGKTLSMFANKLELSKFLILNYKVENINGRTNNRILEDVFESLICSIYLDLGFNYAEKFILNLIEKHINFDELLVDDNYKDILLRFCQNKFGTTPNYKITEASGPPHNRTFKISCYVQELEYKYGKGKNKKDAEQIAARETLKYFKMLK</sequence>
<protein>
    <recommendedName>
        <fullName evidence="3">ribonuclease III</fullName>
        <ecNumber evidence="3">3.1.26.3</ecNumber>
    </recommendedName>
</protein>
<evidence type="ECO:0000259" key="10">
    <source>
        <dbReference type="PROSITE" id="PS50142"/>
    </source>
</evidence>
<comment type="similarity">
    <text evidence="2">Belongs to the ribonuclease III family.</text>
</comment>
<dbReference type="InterPro" id="IPR011907">
    <property type="entry name" value="RNase_III"/>
</dbReference>
<dbReference type="Gene3D" id="1.10.1520.10">
    <property type="entry name" value="Ribonuclease III domain"/>
    <property type="match status" value="1"/>
</dbReference>
<evidence type="ECO:0000256" key="2">
    <source>
        <dbReference type="ARBA" id="ARBA00010183"/>
    </source>
</evidence>
<dbReference type="CDD" id="cd00593">
    <property type="entry name" value="RIBOc"/>
    <property type="match status" value="1"/>
</dbReference>
<dbReference type="CDD" id="cd10845">
    <property type="entry name" value="DSRM_RNAse_III_family"/>
    <property type="match status" value="1"/>
</dbReference>
<evidence type="ECO:0000256" key="6">
    <source>
        <dbReference type="ARBA" id="ARBA00022801"/>
    </source>
</evidence>
<proteinExistence type="inferred from homology"/>
<dbReference type="AlphaFoldDB" id="A0A6C0LCV5"/>
<dbReference type="PROSITE" id="PS50142">
    <property type="entry name" value="RNASE_3_2"/>
    <property type="match status" value="1"/>
</dbReference>
<dbReference type="SMART" id="SM00358">
    <property type="entry name" value="DSRM"/>
    <property type="match status" value="1"/>
</dbReference>
<dbReference type="Gene3D" id="3.30.160.20">
    <property type="match status" value="1"/>
</dbReference>
<dbReference type="Pfam" id="PF14622">
    <property type="entry name" value="Ribonucleas_3_3"/>
    <property type="match status" value="1"/>
</dbReference>
<feature type="compositionally biased region" description="Low complexity" evidence="8">
    <location>
        <begin position="1"/>
        <end position="22"/>
    </location>
</feature>
<dbReference type="GO" id="GO:0004525">
    <property type="term" value="F:ribonuclease III activity"/>
    <property type="evidence" value="ECO:0007669"/>
    <property type="project" value="UniProtKB-EC"/>
</dbReference>
<name>A0A6C0LCV5_9ZZZZ</name>
<organism evidence="11">
    <name type="scientific">viral metagenome</name>
    <dbReference type="NCBI Taxonomy" id="1070528"/>
    <lineage>
        <taxon>unclassified sequences</taxon>
        <taxon>metagenomes</taxon>
        <taxon>organismal metagenomes</taxon>
    </lineage>
</organism>
<dbReference type="InterPro" id="IPR036389">
    <property type="entry name" value="RNase_III_sf"/>
</dbReference>
<dbReference type="InterPro" id="IPR014720">
    <property type="entry name" value="dsRBD_dom"/>
</dbReference>
<evidence type="ECO:0000259" key="9">
    <source>
        <dbReference type="PROSITE" id="PS50137"/>
    </source>
</evidence>
<reference evidence="11" key="1">
    <citation type="journal article" date="2020" name="Nature">
        <title>Giant virus diversity and host interactions through global metagenomics.</title>
        <authorList>
            <person name="Schulz F."/>
            <person name="Roux S."/>
            <person name="Paez-Espino D."/>
            <person name="Jungbluth S."/>
            <person name="Walsh D.A."/>
            <person name="Denef V.J."/>
            <person name="McMahon K.D."/>
            <person name="Konstantinidis K.T."/>
            <person name="Eloe-Fadrosh E.A."/>
            <person name="Kyrpides N.C."/>
            <person name="Woyke T."/>
        </authorList>
    </citation>
    <scope>NUCLEOTIDE SEQUENCE</scope>
    <source>
        <strain evidence="11">GVMAG-M-3300027791-30</strain>
    </source>
</reference>
<evidence type="ECO:0000256" key="8">
    <source>
        <dbReference type="SAM" id="MobiDB-lite"/>
    </source>
</evidence>
<feature type="domain" description="DRBM" evidence="9">
    <location>
        <begin position="203"/>
        <end position="272"/>
    </location>
</feature>
<dbReference type="SUPFAM" id="SSF54768">
    <property type="entry name" value="dsRNA-binding domain-like"/>
    <property type="match status" value="1"/>
</dbReference>
<dbReference type="SUPFAM" id="SSF69065">
    <property type="entry name" value="RNase III domain-like"/>
    <property type="match status" value="1"/>
</dbReference>
<keyword evidence="7" id="KW-0694">RNA-binding</keyword>
<evidence type="ECO:0000313" key="11">
    <source>
        <dbReference type="EMBL" id="QHU28796.1"/>
    </source>
</evidence>
<dbReference type="SMART" id="SM00535">
    <property type="entry name" value="RIBOc"/>
    <property type="match status" value="1"/>
</dbReference>
<keyword evidence="5" id="KW-0255">Endonuclease</keyword>
<evidence type="ECO:0000256" key="3">
    <source>
        <dbReference type="ARBA" id="ARBA00012177"/>
    </source>
</evidence>
<keyword evidence="4" id="KW-0540">Nuclease</keyword>
<dbReference type="Pfam" id="PF00035">
    <property type="entry name" value="dsrm"/>
    <property type="match status" value="1"/>
</dbReference>